<evidence type="ECO:0000313" key="1">
    <source>
        <dbReference type="Ensembl" id="ENSORLP00020008598.1"/>
    </source>
</evidence>
<sequence length="127" mass="14153">MHCNQQGWCGDKDELQAPQADVRHRKEVVIADIFASRLLCVAGEVRLLVPPNALCSQNQDCNAEYEKNRQPDLPQTGGVFVDTTQQGVELIPTHSETMNLGLMAFEVCVYYFLLHFAVQASTACVKK</sequence>
<reference evidence="1" key="4">
    <citation type="submission" date="2025-09" db="UniProtKB">
        <authorList>
            <consortium name="Ensembl"/>
        </authorList>
    </citation>
    <scope>IDENTIFICATION</scope>
    <source>
        <strain evidence="1">HNI</strain>
    </source>
</reference>
<evidence type="ECO:0000313" key="2">
    <source>
        <dbReference type="Proteomes" id="UP000265180"/>
    </source>
</evidence>
<dbReference type="AlphaFoldDB" id="A0A3P9KJ90"/>
<reference evidence="1 2" key="2">
    <citation type="submission" date="2017-04" db="EMBL/GenBank/DDBJ databases">
        <title>CpG methylation of centromeres and impact of large insertions on vertebrate speciation.</title>
        <authorList>
            <person name="Ichikawa K."/>
            <person name="Yoshimura J."/>
            <person name="Morishita S."/>
        </authorList>
    </citation>
    <scope>NUCLEOTIDE SEQUENCE</scope>
    <source>
        <strain evidence="1 2">HNI</strain>
    </source>
</reference>
<dbReference type="Ensembl" id="ENSORLT00020000918.1">
    <property type="protein sequence ID" value="ENSORLP00020008598.1"/>
    <property type="gene ID" value="ENSORLG00020009487.1"/>
</dbReference>
<name>A0A3P9KJ90_ORYLA</name>
<organism evidence="1 2">
    <name type="scientific">Oryzias latipes</name>
    <name type="common">Japanese rice fish</name>
    <name type="synonym">Japanese killifish</name>
    <dbReference type="NCBI Taxonomy" id="8090"/>
    <lineage>
        <taxon>Eukaryota</taxon>
        <taxon>Metazoa</taxon>
        <taxon>Chordata</taxon>
        <taxon>Craniata</taxon>
        <taxon>Vertebrata</taxon>
        <taxon>Euteleostomi</taxon>
        <taxon>Actinopterygii</taxon>
        <taxon>Neopterygii</taxon>
        <taxon>Teleostei</taxon>
        <taxon>Neoteleostei</taxon>
        <taxon>Acanthomorphata</taxon>
        <taxon>Ovalentaria</taxon>
        <taxon>Atherinomorphae</taxon>
        <taxon>Beloniformes</taxon>
        <taxon>Adrianichthyidae</taxon>
        <taxon>Oryziinae</taxon>
        <taxon>Oryzias</taxon>
    </lineage>
</organism>
<reference key="1">
    <citation type="journal article" date="2007" name="Nature">
        <title>The medaka draft genome and insights into vertebrate genome evolution.</title>
        <authorList>
            <person name="Kasahara M."/>
            <person name="Naruse K."/>
            <person name="Sasaki S."/>
            <person name="Nakatani Y."/>
            <person name="Qu W."/>
            <person name="Ahsan B."/>
            <person name="Yamada T."/>
            <person name="Nagayasu Y."/>
            <person name="Doi K."/>
            <person name="Kasai Y."/>
            <person name="Jindo T."/>
            <person name="Kobayashi D."/>
            <person name="Shimada A."/>
            <person name="Toyoda A."/>
            <person name="Kuroki Y."/>
            <person name="Fujiyama A."/>
            <person name="Sasaki T."/>
            <person name="Shimizu A."/>
            <person name="Asakawa S."/>
            <person name="Shimizu N."/>
            <person name="Hashimoto S."/>
            <person name="Yang J."/>
            <person name="Lee Y."/>
            <person name="Matsushima K."/>
            <person name="Sugano S."/>
            <person name="Sakaizumi M."/>
            <person name="Narita T."/>
            <person name="Ohishi K."/>
            <person name="Haga S."/>
            <person name="Ohta F."/>
            <person name="Nomoto H."/>
            <person name="Nogata K."/>
            <person name="Morishita T."/>
            <person name="Endo T."/>
            <person name="Shin-I T."/>
            <person name="Takeda H."/>
            <person name="Morishita S."/>
            <person name="Kohara Y."/>
        </authorList>
    </citation>
    <scope>NUCLEOTIDE SEQUENCE [LARGE SCALE GENOMIC DNA]</scope>
    <source>
        <strain>Hd-rR</strain>
    </source>
</reference>
<proteinExistence type="predicted"/>
<protein>
    <submittedName>
        <fullName evidence="1">Uncharacterized protein</fullName>
    </submittedName>
</protein>
<accession>A0A3P9KJ90</accession>
<dbReference type="Proteomes" id="UP000265180">
    <property type="component" value="Chromosome 21"/>
</dbReference>
<reference evidence="1" key="3">
    <citation type="submission" date="2025-08" db="UniProtKB">
        <authorList>
            <consortium name="Ensembl"/>
        </authorList>
    </citation>
    <scope>IDENTIFICATION</scope>
    <source>
        <strain evidence="1">HNI</strain>
    </source>
</reference>